<dbReference type="STRING" id="868595.Desca_0025"/>
<dbReference type="eggNOG" id="COG0778">
    <property type="taxonomic scope" value="Bacteria"/>
</dbReference>
<dbReference type="InterPro" id="IPR029479">
    <property type="entry name" value="Nitroreductase"/>
</dbReference>
<dbReference type="KEGG" id="dca:Desca_0025"/>
<dbReference type="CDD" id="cd02136">
    <property type="entry name" value="PnbA_NfnB-like"/>
    <property type="match status" value="1"/>
</dbReference>
<protein>
    <submittedName>
        <fullName evidence="2">Nitroreductase</fullName>
    </submittedName>
</protein>
<evidence type="ECO:0000259" key="1">
    <source>
        <dbReference type="Pfam" id="PF00881"/>
    </source>
</evidence>
<accession>F6B3W5</accession>
<reference evidence="2 3" key="1">
    <citation type="submission" date="2011-05" db="EMBL/GenBank/DDBJ databases">
        <title>Complete sequence of Desulfotomaculum carboxydivorans CO-1-SRB.</title>
        <authorList>
            <consortium name="US DOE Joint Genome Institute"/>
            <person name="Lucas S."/>
            <person name="Han J."/>
            <person name="Lapidus A."/>
            <person name="Cheng J.-F."/>
            <person name="Goodwin L."/>
            <person name="Pitluck S."/>
            <person name="Peters L."/>
            <person name="Mikhailova N."/>
            <person name="Lu M."/>
            <person name="Han C."/>
            <person name="Tapia R."/>
            <person name="Land M."/>
            <person name="Hauser L."/>
            <person name="Kyrpides N."/>
            <person name="Ivanova N."/>
            <person name="Pagani I."/>
            <person name="Stams A."/>
            <person name="Plugge C."/>
            <person name="Muyzer G."/>
            <person name="Kuever J."/>
            <person name="Parshina S."/>
            <person name="Ivanova A."/>
            <person name="Nazina T."/>
            <person name="Woyke T."/>
        </authorList>
    </citation>
    <scope>NUCLEOTIDE SEQUENCE [LARGE SCALE GENOMIC DNA]</scope>
    <source>
        <strain evidence="3">DSM 14880 / VKM B-2319 / CO-1-SRB</strain>
    </source>
</reference>
<dbReference type="GO" id="GO:0016491">
    <property type="term" value="F:oxidoreductase activity"/>
    <property type="evidence" value="ECO:0007669"/>
    <property type="project" value="InterPro"/>
</dbReference>
<evidence type="ECO:0000313" key="2">
    <source>
        <dbReference type="EMBL" id="AEF92930.1"/>
    </source>
</evidence>
<dbReference type="HOGENOM" id="CLU_070764_7_0_9"/>
<feature type="domain" description="Nitroreductase" evidence="1">
    <location>
        <begin position="7"/>
        <end position="167"/>
    </location>
</feature>
<dbReference type="PANTHER" id="PTHR23026:SF123">
    <property type="entry name" value="NAD(P)H NITROREDUCTASE RV3131-RELATED"/>
    <property type="match status" value="1"/>
</dbReference>
<dbReference type="Proteomes" id="UP000009226">
    <property type="component" value="Chromosome"/>
</dbReference>
<proteinExistence type="predicted"/>
<organism evidence="2 3">
    <name type="scientific">Desulfotomaculum nigrificans (strain DSM 14880 / VKM B-2319 / CO-1-SRB)</name>
    <name type="common">Desulfotomaculum carboxydivorans</name>
    <dbReference type="NCBI Taxonomy" id="868595"/>
    <lineage>
        <taxon>Bacteria</taxon>
        <taxon>Bacillati</taxon>
        <taxon>Bacillota</taxon>
        <taxon>Clostridia</taxon>
        <taxon>Eubacteriales</taxon>
        <taxon>Desulfotomaculaceae</taxon>
        <taxon>Desulfotomaculum</taxon>
    </lineage>
</organism>
<keyword evidence="3" id="KW-1185">Reference proteome</keyword>
<evidence type="ECO:0000313" key="3">
    <source>
        <dbReference type="Proteomes" id="UP000009226"/>
    </source>
</evidence>
<dbReference type="Pfam" id="PF00881">
    <property type="entry name" value="Nitroreductase"/>
    <property type="match status" value="1"/>
</dbReference>
<dbReference type="InterPro" id="IPR050627">
    <property type="entry name" value="Nitroreductase/BluB"/>
</dbReference>
<dbReference type="AlphaFoldDB" id="F6B3W5"/>
<sequence length="187" mass="21534">MELLEAIKTRRSIRKFKEEPVAKEVIQELIDTAIWAPSASNRQPWGFVVLTDKNYLKQLSDEAKAGWLAQMDSLPQMQQYRATMQNPDFNIFYNAPALIIIYGKKDSHWSKYDCSMLAQNLMLAAWEKGLGTCWIGFAHNVCDTPQFKAKHNVSEEYELVAPIILGYPETLPKGVVPRKEYPIFYWG</sequence>
<gene>
    <name evidence="2" type="ordered locus">Desca_0025</name>
</gene>
<name>F6B3W5_DESCC</name>
<dbReference type="InterPro" id="IPR000415">
    <property type="entry name" value="Nitroreductase-like"/>
</dbReference>
<dbReference type="EMBL" id="CP002736">
    <property type="protein sequence ID" value="AEF92930.1"/>
    <property type="molecule type" value="Genomic_DNA"/>
</dbReference>
<dbReference type="SUPFAM" id="SSF55469">
    <property type="entry name" value="FMN-dependent nitroreductase-like"/>
    <property type="match status" value="1"/>
</dbReference>
<dbReference type="RefSeq" id="WP_003540821.1">
    <property type="nucleotide sequence ID" value="NC_015565.1"/>
</dbReference>
<dbReference type="Gene3D" id="3.40.109.10">
    <property type="entry name" value="NADH Oxidase"/>
    <property type="match status" value="1"/>
</dbReference>
<dbReference type="PANTHER" id="PTHR23026">
    <property type="entry name" value="NADPH NITROREDUCTASE"/>
    <property type="match status" value="1"/>
</dbReference>